<dbReference type="InterPro" id="IPR009004">
    <property type="entry name" value="Transposase_Mu_C"/>
</dbReference>
<evidence type="ECO:0000259" key="2">
    <source>
        <dbReference type="Pfam" id="PF09299"/>
    </source>
</evidence>
<name>A0A9E6RC22_9HYPH</name>
<dbReference type="KEGG" id="cmet:K6K41_12815"/>
<sequence>MRTPHYKGIIERFFGTLNTTFLHRLPGTTYGSAKTLRDKEIDPKKNMSMSFDTFEYMFLKWLTQDYCKSRNSTTRRTPEQRWIEGTEKVHIELPEHIQDLQVVLSRYATGTVSRAGLRYKNLFYRNPTTVSAILDLSRKSRAPVTFRFDPTDISKIYVLDASGQYRPMEAEGDYAKGLSLWQHKIIQEEARRRERDPRSLSELMSVRYELMMEVHESIRTGMAKSFHARLRGIGSQRPAPSSLPIIVVPHSGAAEEPVSSIRAVTAADMIETPPPPAEGAAKDPKLPRKSRRKRDEYNLEPFPTSANYAPPSPPPNREEDEQLESFPTSSWGNADA</sequence>
<evidence type="ECO:0000256" key="1">
    <source>
        <dbReference type="SAM" id="MobiDB-lite"/>
    </source>
</evidence>
<dbReference type="InterPro" id="IPR015378">
    <property type="entry name" value="Transposase-like_Mu_C"/>
</dbReference>
<proteinExistence type="predicted"/>
<protein>
    <submittedName>
        <fullName evidence="3">Mu transposase C-terminal domain-containing protein</fullName>
    </submittedName>
</protein>
<keyword evidence="4" id="KW-1185">Reference proteome</keyword>
<dbReference type="EMBL" id="CP081869">
    <property type="protein sequence ID" value="QZO02069.1"/>
    <property type="molecule type" value="Genomic_DNA"/>
</dbReference>
<organism evidence="3 4">
    <name type="scientific">Chenggangzhangella methanolivorans</name>
    <dbReference type="NCBI Taxonomy" id="1437009"/>
    <lineage>
        <taxon>Bacteria</taxon>
        <taxon>Pseudomonadati</taxon>
        <taxon>Pseudomonadota</taxon>
        <taxon>Alphaproteobacteria</taxon>
        <taxon>Hyphomicrobiales</taxon>
        <taxon>Methylopilaceae</taxon>
        <taxon>Chenggangzhangella</taxon>
    </lineage>
</organism>
<evidence type="ECO:0000313" key="3">
    <source>
        <dbReference type="EMBL" id="QZO02069.1"/>
    </source>
</evidence>
<dbReference type="Gene3D" id="3.30.420.10">
    <property type="entry name" value="Ribonuclease H-like superfamily/Ribonuclease H"/>
    <property type="match status" value="1"/>
</dbReference>
<feature type="region of interest" description="Disordered" evidence="1">
    <location>
        <begin position="270"/>
        <end position="336"/>
    </location>
</feature>
<accession>A0A9E6RC22</accession>
<dbReference type="GO" id="GO:0003676">
    <property type="term" value="F:nucleic acid binding"/>
    <property type="evidence" value="ECO:0007669"/>
    <property type="project" value="InterPro"/>
</dbReference>
<evidence type="ECO:0000313" key="4">
    <source>
        <dbReference type="Proteomes" id="UP000825701"/>
    </source>
</evidence>
<dbReference type="InterPro" id="IPR036397">
    <property type="entry name" value="RNaseH_sf"/>
</dbReference>
<gene>
    <name evidence="3" type="ORF">K6K41_12815</name>
</gene>
<feature type="compositionally biased region" description="Polar residues" evidence="1">
    <location>
        <begin position="325"/>
        <end position="336"/>
    </location>
</feature>
<reference evidence="3" key="1">
    <citation type="submission" date="2021-08" db="EMBL/GenBank/DDBJ databases">
        <authorList>
            <person name="Zhang H."/>
            <person name="Xu M."/>
            <person name="Yu Z."/>
            <person name="Yang L."/>
            <person name="Cai Y."/>
        </authorList>
    </citation>
    <scope>NUCLEOTIDE SEQUENCE</scope>
    <source>
        <strain evidence="3">CHL1</strain>
    </source>
</reference>
<dbReference type="Proteomes" id="UP000825701">
    <property type="component" value="Chromosome"/>
</dbReference>
<feature type="domain" description="Transposase-like Mu C-terminal" evidence="2">
    <location>
        <begin position="105"/>
        <end position="165"/>
    </location>
</feature>
<dbReference type="AlphaFoldDB" id="A0A9E6RC22"/>
<dbReference type="RefSeq" id="WP_261405452.1">
    <property type="nucleotide sequence ID" value="NZ_CP081869.1"/>
</dbReference>
<dbReference type="SUPFAM" id="SSF50610">
    <property type="entry name" value="mu transposase, C-terminal domain"/>
    <property type="match status" value="1"/>
</dbReference>
<dbReference type="Pfam" id="PF09299">
    <property type="entry name" value="Mu-transpos_C"/>
    <property type="match status" value="1"/>
</dbReference>